<evidence type="ECO:0000256" key="4">
    <source>
        <dbReference type="ARBA" id="ARBA00022679"/>
    </source>
</evidence>
<feature type="transmembrane region" description="Helical" evidence="9">
    <location>
        <begin position="121"/>
        <end position="140"/>
    </location>
</feature>
<evidence type="ECO:0000256" key="1">
    <source>
        <dbReference type="ARBA" id="ARBA00004651"/>
    </source>
</evidence>
<evidence type="ECO:0000313" key="11">
    <source>
        <dbReference type="EMBL" id="RXJ73083.1"/>
    </source>
</evidence>
<comment type="function">
    <text evidence="9">Catalyzes the phospholipid dependent N-acylation of the N-terminal cysteine of apolipoprotein, the last step in lipoprotein maturation.</text>
</comment>
<keyword evidence="5 9" id="KW-0812">Transmembrane</keyword>
<keyword evidence="11" id="KW-0449">Lipoprotein</keyword>
<dbReference type="UniPathway" id="UPA00666"/>
<comment type="catalytic activity">
    <reaction evidence="9">
        <text>N-terminal S-1,2-diacyl-sn-glyceryl-L-cysteinyl-[lipoprotein] + a glycerophospholipid = N-acyl-S-1,2-diacyl-sn-glyceryl-L-cysteinyl-[lipoprotein] + a 2-acyl-sn-glycero-3-phospholipid + H(+)</text>
        <dbReference type="Rhea" id="RHEA:48228"/>
        <dbReference type="Rhea" id="RHEA-COMP:14681"/>
        <dbReference type="Rhea" id="RHEA-COMP:14684"/>
        <dbReference type="ChEBI" id="CHEBI:15378"/>
        <dbReference type="ChEBI" id="CHEBI:136912"/>
        <dbReference type="ChEBI" id="CHEBI:140656"/>
        <dbReference type="ChEBI" id="CHEBI:140657"/>
        <dbReference type="ChEBI" id="CHEBI:140660"/>
        <dbReference type="EC" id="2.3.1.269"/>
    </reaction>
</comment>
<evidence type="ECO:0000256" key="2">
    <source>
        <dbReference type="ARBA" id="ARBA00010065"/>
    </source>
</evidence>
<name>A0A4Q0YR70_9GAMM</name>
<dbReference type="PANTHER" id="PTHR38686">
    <property type="entry name" value="APOLIPOPROTEIN N-ACYLTRANSFERASE"/>
    <property type="match status" value="1"/>
</dbReference>
<dbReference type="HAMAP" id="MF_01148">
    <property type="entry name" value="Lnt"/>
    <property type="match status" value="1"/>
</dbReference>
<protein>
    <recommendedName>
        <fullName evidence="9">Apolipoprotein N-acyltransferase</fullName>
        <shortName evidence="9">ALP N-acyltransferase</shortName>
        <ecNumber evidence="9">2.3.1.269</ecNumber>
    </recommendedName>
</protein>
<dbReference type="EMBL" id="PEIB01000012">
    <property type="protein sequence ID" value="RXJ73083.1"/>
    <property type="molecule type" value="Genomic_DNA"/>
</dbReference>
<evidence type="ECO:0000256" key="8">
    <source>
        <dbReference type="ARBA" id="ARBA00023315"/>
    </source>
</evidence>
<reference evidence="11 12" key="1">
    <citation type="submission" date="2017-10" db="EMBL/GenBank/DDBJ databases">
        <title>Nyctiphanis sp. nov., isolated from the stomach of the euphausiid Nyctiphanes simplex (Hansen, 1911) in the Gulf of California.</title>
        <authorList>
            <person name="Gomez-Gil B."/>
            <person name="Aguilar-Mendez M."/>
            <person name="Lopez-Cortes A."/>
            <person name="Gomez-Gutierrez J."/>
            <person name="Roque A."/>
            <person name="Lang E."/>
            <person name="Gonzalez-Castillo A."/>
        </authorList>
    </citation>
    <scope>NUCLEOTIDE SEQUENCE [LARGE SCALE GENOMIC DNA]</scope>
    <source>
        <strain evidence="11 12">CAIM 600</strain>
    </source>
</reference>
<dbReference type="Gene3D" id="3.60.110.10">
    <property type="entry name" value="Carbon-nitrogen hydrolase"/>
    <property type="match status" value="1"/>
</dbReference>
<evidence type="ECO:0000256" key="5">
    <source>
        <dbReference type="ARBA" id="ARBA00022692"/>
    </source>
</evidence>
<comment type="subcellular location">
    <subcellularLocation>
        <location evidence="1 9">Cell membrane</location>
        <topology evidence="1 9">Multi-pass membrane protein</topology>
    </subcellularLocation>
</comment>
<dbReference type="SUPFAM" id="SSF56317">
    <property type="entry name" value="Carbon-nitrogen hydrolase"/>
    <property type="match status" value="1"/>
</dbReference>
<feature type="transmembrane region" description="Helical" evidence="9">
    <location>
        <begin position="57"/>
        <end position="80"/>
    </location>
</feature>
<keyword evidence="6 9" id="KW-1133">Transmembrane helix</keyword>
<evidence type="ECO:0000256" key="9">
    <source>
        <dbReference type="HAMAP-Rule" id="MF_01148"/>
    </source>
</evidence>
<dbReference type="EC" id="2.3.1.269" evidence="9"/>
<dbReference type="InterPro" id="IPR036526">
    <property type="entry name" value="C-N_Hydrolase_sf"/>
</dbReference>
<dbReference type="Proteomes" id="UP000290287">
    <property type="component" value="Unassembled WGS sequence"/>
</dbReference>
<sequence>MLSTINKLKRPIVAVFSGAFATLGFAPYNIWPATILALICLLLVLHRQTAKDAAMLGLLWGLGHFGTGIAWVYEVIYHFGGLPLPVGLSLIGLLIFYLSLYPSLFAYVLRRFPHLPDTLSLLIFAPALWLVVDWLRGWILTGFPWLWPGYSQIDSPLASLAPLLGVQGITLAMMLIAGACVLLITQKRAVFLAPIVVVIVGAFGLGKVEWVAPVTEKPVKIAMIQGNIPQKLKWLPSQRWPTLLSYQDMTRQNWDADIVIWPEAAIPALERDVPDFLSRIDAAARYNNTALVTGVLDQHKDGRYFNNVVTLGSNGTTSYAYPAKEVYSKHHLLVFGEFVPFEEWLRPLAPFFNLAMSSFTPGEYIQPNLNAAGYKLATALCYEILFHQQVRANIHEDTDFILTLSNDAWFGKSIGPHQHLEIARMRALENGKPVLRATNTGLTAAIDYKGNIQEEIPQFEKTFLRADVLTTKGETPYTRIGEWPLNIWVALCMGIVLLSTMKRRNKDKAGQQ</sequence>
<gene>
    <name evidence="9" type="primary">lnt</name>
    <name evidence="11" type="ORF">CS022_11240</name>
</gene>
<keyword evidence="12" id="KW-1185">Reference proteome</keyword>
<comment type="similarity">
    <text evidence="2 9">Belongs to the CN hydrolase family. Apolipoprotein N-acyltransferase subfamily.</text>
</comment>
<feature type="transmembrane region" description="Helical" evidence="9">
    <location>
        <begin position="12"/>
        <end position="45"/>
    </location>
</feature>
<dbReference type="InterPro" id="IPR004563">
    <property type="entry name" value="Apolipo_AcylTrfase"/>
</dbReference>
<dbReference type="GO" id="GO:0005886">
    <property type="term" value="C:plasma membrane"/>
    <property type="evidence" value="ECO:0007669"/>
    <property type="project" value="UniProtKB-SubCell"/>
</dbReference>
<dbReference type="Pfam" id="PF00795">
    <property type="entry name" value="CN_hydrolase"/>
    <property type="match status" value="1"/>
</dbReference>
<proteinExistence type="inferred from homology"/>
<dbReference type="InterPro" id="IPR045378">
    <property type="entry name" value="LNT_N"/>
</dbReference>
<dbReference type="CDD" id="cd07571">
    <property type="entry name" value="ALP_N-acyl_transferase"/>
    <property type="match status" value="1"/>
</dbReference>
<dbReference type="PROSITE" id="PS50263">
    <property type="entry name" value="CN_HYDROLASE"/>
    <property type="match status" value="1"/>
</dbReference>
<dbReference type="InterPro" id="IPR003010">
    <property type="entry name" value="C-N_Hydrolase"/>
</dbReference>
<dbReference type="AlphaFoldDB" id="A0A4Q0YR70"/>
<feature type="transmembrane region" description="Helical" evidence="9">
    <location>
        <begin position="191"/>
        <end position="212"/>
    </location>
</feature>
<evidence type="ECO:0000256" key="7">
    <source>
        <dbReference type="ARBA" id="ARBA00023136"/>
    </source>
</evidence>
<comment type="pathway">
    <text evidence="9">Protein modification; lipoprotein biosynthesis (N-acyl transfer).</text>
</comment>
<keyword evidence="8 9" id="KW-0012">Acyltransferase</keyword>
<keyword evidence="4 9" id="KW-0808">Transferase</keyword>
<accession>A0A4Q0YR70</accession>
<dbReference type="GO" id="GO:0042158">
    <property type="term" value="P:lipoprotein biosynthetic process"/>
    <property type="evidence" value="ECO:0007669"/>
    <property type="project" value="UniProtKB-UniRule"/>
</dbReference>
<evidence type="ECO:0000259" key="10">
    <source>
        <dbReference type="PROSITE" id="PS50263"/>
    </source>
</evidence>
<comment type="caution">
    <text evidence="11">The sequence shown here is derived from an EMBL/GenBank/DDBJ whole genome shotgun (WGS) entry which is preliminary data.</text>
</comment>
<feature type="transmembrane region" description="Helical" evidence="9">
    <location>
        <begin position="160"/>
        <end position="184"/>
    </location>
</feature>
<organism evidence="11 12">
    <name type="scientific">Veronia nyctiphanis</name>
    <dbReference type="NCBI Taxonomy" id="1278244"/>
    <lineage>
        <taxon>Bacteria</taxon>
        <taxon>Pseudomonadati</taxon>
        <taxon>Pseudomonadota</taxon>
        <taxon>Gammaproteobacteria</taxon>
        <taxon>Vibrionales</taxon>
        <taxon>Vibrionaceae</taxon>
        <taxon>Veronia</taxon>
    </lineage>
</organism>
<dbReference type="GO" id="GO:0016410">
    <property type="term" value="F:N-acyltransferase activity"/>
    <property type="evidence" value="ECO:0007669"/>
    <property type="project" value="UniProtKB-UniRule"/>
</dbReference>
<keyword evidence="7 9" id="KW-0472">Membrane</keyword>
<dbReference type="NCBIfam" id="TIGR00546">
    <property type="entry name" value="lnt"/>
    <property type="match status" value="1"/>
</dbReference>
<evidence type="ECO:0000256" key="6">
    <source>
        <dbReference type="ARBA" id="ARBA00022989"/>
    </source>
</evidence>
<evidence type="ECO:0000313" key="12">
    <source>
        <dbReference type="Proteomes" id="UP000290287"/>
    </source>
</evidence>
<keyword evidence="3 9" id="KW-1003">Cell membrane</keyword>
<dbReference type="Pfam" id="PF20154">
    <property type="entry name" value="LNT_N"/>
    <property type="match status" value="1"/>
</dbReference>
<feature type="transmembrane region" description="Helical" evidence="9">
    <location>
        <begin position="86"/>
        <end position="109"/>
    </location>
</feature>
<evidence type="ECO:0000256" key="3">
    <source>
        <dbReference type="ARBA" id="ARBA00022475"/>
    </source>
</evidence>
<dbReference type="OrthoDB" id="9804277at2"/>
<dbReference type="PANTHER" id="PTHR38686:SF1">
    <property type="entry name" value="APOLIPOPROTEIN N-ACYLTRANSFERASE"/>
    <property type="match status" value="1"/>
</dbReference>
<feature type="domain" description="CN hydrolase" evidence="10">
    <location>
        <begin position="224"/>
        <end position="470"/>
    </location>
</feature>
<dbReference type="RefSeq" id="WP_129122338.1">
    <property type="nucleotide sequence ID" value="NZ_PEIB01000012.1"/>
</dbReference>